<sequence>MLRFTIRRLLLLVPVLFGLSLLLFAWVRALPGDPARALLGEKATPESIAAVNAQYGFDKPLLTQYLTYTARLLQGDFGTSPRTGLPVLGTFLERFPATVELSLAALLFAVVVGIPVGFLAATRAGGWLDRIFVAGSLLGVVVPVFVLAYLLKIVFAVGLPGPLGALAVLPTSGRQDARIDATHITNFYVLDGLLTREWDASWDALVHLVLPGIALGCIPLAIIVRMTRASVIDVLNEDYVRTARSKGLARGLITRRHVLRNAMLPVTTTIGLQTGALLAGAVLTESVFAFNGIGSYLFDAISGLDFAVLQGFILFIAVIYALINLAVDLLYGVIDPRLRAA</sequence>
<dbReference type="PANTHER" id="PTHR43163:SF6">
    <property type="entry name" value="DIPEPTIDE TRANSPORT SYSTEM PERMEASE PROTEIN DPPB-RELATED"/>
    <property type="match status" value="1"/>
</dbReference>
<evidence type="ECO:0000256" key="6">
    <source>
        <dbReference type="ARBA" id="ARBA00023136"/>
    </source>
</evidence>
<dbReference type="CDD" id="cd06261">
    <property type="entry name" value="TM_PBP2"/>
    <property type="match status" value="1"/>
</dbReference>
<comment type="subcellular location">
    <subcellularLocation>
        <location evidence="1 7">Cell membrane</location>
        <topology evidence="1 7">Multi-pass membrane protein</topology>
    </subcellularLocation>
</comment>
<feature type="transmembrane region" description="Helical" evidence="7">
    <location>
        <begin position="204"/>
        <end position="224"/>
    </location>
</feature>
<dbReference type="Pfam" id="PF19300">
    <property type="entry name" value="BPD_transp_1_N"/>
    <property type="match status" value="1"/>
</dbReference>
<dbReference type="RefSeq" id="WP_091413928.1">
    <property type="nucleotide sequence ID" value="NZ_LT629749.1"/>
</dbReference>
<evidence type="ECO:0000256" key="7">
    <source>
        <dbReference type="RuleBase" id="RU363032"/>
    </source>
</evidence>
<keyword evidence="6 7" id="KW-0472">Membrane</keyword>
<feature type="domain" description="ABC transmembrane type-1" evidence="8">
    <location>
        <begin position="95"/>
        <end position="331"/>
    </location>
</feature>
<dbReference type="STRING" id="546871.SAMN04488543_3079"/>
<organism evidence="9 10">
    <name type="scientific">Friedmanniella luteola</name>
    <dbReference type="NCBI Taxonomy" id="546871"/>
    <lineage>
        <taxon>Bacteria</taxon>
        <taxon>Bacillati</taxon>
        <taxon>Actinomycetota</taxon>
        <taxon>Actinomycetes</taxon>
        <taxon>Propionibacteriales</taxon>
        <taxon>Nocardioidaceae</taxon>
        <taxon>Friedmanniella</taxon>
    </lineage>
</organism>
<evidence type="ECO:0000313" key="10">
    <source>
        <dbReference type="Proteomes" id="UP000199092"/>
    </source>
</evidence>
<dbReference type="PROSITE" id="PS50928">
    <property type="entry name" value="ABC_TM1"/>
    <property type="match status" value="1"/>
</dbReference>
<dbReference type="InterPro" id="IPR035906">
    <property type="entry name" value="MetI-like_sf"/>
</dbReference>
<feature type="transmembrane region" description="Helical" evidence="7">
    <location>
        <begin position="101"/>
        <end position="119"/>
    </location>
</feature>
<dbReference type="InterPro" id="IPR000515">
    <property type="entry name" value="MetI-like"/>
</dbReference>
<reference evidence="9 10" key="1">
    <citation type="submission" date="2016-10" db="EMBL/GenBank/DDBJ databases">
        <authorList>
            <person name="de Groot N.N."/>
        </authorList>
    </citation>
    <scope>NUCLEOTIDE SEQUENCE [LARGE SCALE GENOMIC DNA]</scope>
    <source>
        <strain evidence="9 10">DSM 21741</strain>
    </source>
</reference>
<dbReference type="InterPro" id="IPR045621">
    <property type="entry name" value="BPD_transp_1_N"/>
</dbReference>
<dbReference type="Proteomes" id="UP000199092">
    <property type="component" value="Chromosome I"/>
</dbReference>
<accession>A0A1H1XRG7</accession>
<dbReference type="AlphaFoldDB" id="A0A1H1XRG7"/>
<feature type="transmembrane region" description="Helical" evidence="7">
    <location>
        <begin position="312"/>
        <end position="334"/>
    </location>
</feature>
<evidence type="ECO:0000256" key="3">
    <source>
        <dbReference type="ARBA" id="ARBA00022475"/>
    </source>
</evidence>
<evidence type="ECO:0000256" key="1">
    <source>
        <dbReference type="ARBA" id="ARBA00004651"/>
    </source>
</evidence>
<keyword evidence="5 7" id="KW-1133">Transmembrane helix</keyword>
<evidence type="ECO:0000259" key="8">
    <source>
        <dbReference type="PROSITE" id="PS50928"/>
    </source>
</evidence>
<dbReference type="Pfam" id="PF00528">
    <property type="entry name" value="BPD_transp_1"/>
    <property type="match status" value="1"/>
</dbReference>
<comment type="similarity">
    <text evidence="7">Belongs to the binding-protein-dependent transport system permease family.</text>
</comment>
<evidence type="ECO:0000313" key="9">
    <source>
        <dbReference type="EMBL" id="SDT11815.1"/>
    </source>
</evidence>
<dbReference type="EMBL" id="LT629749">
    <property type="protein sequence ID" value="SDT11815.1"/>
    <property type="molecule type" value="Genomic_DNA"/>
</dbReference>
<feature type="transmembrane region" description="Helical" evidence="7">
    <location>
        <begin position="131"/>
        <end position="151"/>
    </location>
</feature>
<evidence type="ECO:0000256" key="2">
    <source>
        <dbReference type="ARBA" id="ARBA00022448"/>
    </source>
</evidence>
<gene>
    <name evidence="9" type="ORF">SAMN04488543_3079</name>
</gene>
<dbReference type="SUPFAM" id="SSF161098">
    <property type="entry name" value="MetI-like"/>
    <property type="match status" value="1"/>
</dbReference>
<dbReference type="OrthoDB" id="147688at2"/>
<dbReference type="PANTHER" id="PTHR43163">
    <property type="entry name" value="DIPEPTIDE TRANSPORT SYSTEM PERMEASE PROTEIN DPPB-RELATED"/>
    <property type="match status" value="1"/>
</dbReference>
<proteinExistence type="inferred from homology"/>
<keyword evidence="10" id="KW-1185">Reference proteome</keyword>
<keyword evidence="2 7" id="KW-0813">Transport</keyword>
<protein>
    <submittedName>
        <fullName evidence="9">Peptide/nickel transport system permease protein</fullName>
    </submittedName>
</protein>
<name>A0A1H1XRG7_9ACTN</name>
<evidence type="ECO:0000256" key="5">
    <source>
        <dbReference type="ARBA" id="ARBA00022989"/>
    </source>
</evidence>
<keyword evidence="4 7" id="KW-0812">Transmembrane</keyword>
<dbReference type="Gene3D" id="1.10.3720.10">
    <property type="entry name" value="MetI-like"/>
    <property type="match status" value="1"/>
</dbReference>
<dbReference type="GO" id="GO:0005886">
    <property type="term" value="C:plasma membrane"/>
    <property type="evidence" value="ECO:0007669"/>
    <property type="project" value="UniProtKB-SubCell"/>
</dbReference>
<keyword evidence="3" id="KW-1003">Cell membrane</keyword>
<evidence type="ECO:0000256" key="4">
    <source>
        <dbReference type="ARBA" id="ARBA00022692"/>
    </source>
</evidence>
<dbReference type="GO" id="GO:0055085">
    <property type="term" value="P:transmembrane transport"/>
    <property type="evidence" value="ECO:0007669"/>
    <property type="project" value="InterPro"/>
</dbReference>